<dbReference type="InterPro" id="IPR051790">
    <property type="entry name" value="Cytochrome_c-biogenesis_DsbD"/>
</dbReference>
<reference evidence="8 9" key="1">
    <citation type="submission" date="2017-10" db="EMBL/GenBank/DDBJ databases">
        <title>Bacillus sp. nov., a halophilic bacterium isolated from a Keqin Lake.</title>
        <authorList>
            <person name="Wang H."/>
        </authorList>
    </citation>
    <scope>NUCLEOTIDE SEQUENCE [LARGE SCALE GENOMIC DNA]</scope>
    <source>
        <strain evidence="8 9">KQ-12</strain>
    </source>
</reference>
<protein>
    <submittedName>
        <fullName evidence="8">Cytochrome c biogenesis protein CcdA</fullName>
    </submittedName>
</protein>
<dbReference type="InterPro" id="IPR003834">
    <property type="entry name" value="Cyt_c_assmbl_TM_dom"/>
</dbReference>
<organism evidence="8 9">
    <name type="scientific">Salipaludibacillus keqinensis</name>
    <dbReference type="NCBI Taxonomy" id="2045207"/>
    <lineage>
        <taxon>Bacteria</taxon>
        <taxon>Bacillati</taxon>
        <taxon>Bacillota</taxon>
        <taxon>Bacilli</taxon>
        <taxon>Bacillales</taxon>
        <taxon>Bacillaceae</taxon>
    </lineage>
</organism>
<feature type="transmembrane region" description="Helical" evidence="6">
    <location>
        <begin position="103"/>
        <end position="121"/>
    </location>
</feature>
<comment type="similarity">
    <text evidence="2">Belongs to the DsbD family.</text>
</comment>
<keyword evidence="5 6" id="KW-0472">Membrane</keyword>
<dbReference type="GO" id="GO:0016020">
    <property type="term" value="C:membrane"/>
    <property type="evidence" value="ECO:0007669"/>
    <property type="project" value="UniProtKB-SubCell"/>
</dbReference>
<evidence type="ECO:0000256" key="2">
    <source>
        <dbReference type="ARBA" id="ARBA00006143"/>
    </source>
</evidence>
<comment type="subcellular location">
    <subcellularLocation>
        <location evidence="1">Membrane</location>
        <topology evidence="1">Multi-pass membrane protein</topology>
    </subcellularLocation>
</comment>
<comment type="caution">
    <text evidence="8">The sequence shown here is derived from an EMBL/GenBank/DDBJ whole genome shotgun (WGS) entry which is preliminary data.</text>
</comment>
<dbReference type="PANTHER" id="PTHR31272">
    <property type="entry name" value="CYTOCHROME C-TYPE BIOGENESIS PROTEIN HI_1454-RELATED"/>
    <property type="match status" value="1"/>
</dbReference>
<evidence type="ECO:0000256" key="6">
    <source>
        <dbReference type="SAM" id="Phobius"/>
    </source>
</evidence>
<dbReference type="AlphaFoldDB" id="A0A323TGY3"/>
<dbReference type="GO" id="GO:0017004">
    <property type="term" value="P:cytochrome complex assembly"/>
    <property type="evidence" value="ECO:0007669"/>
    <property type="project" value="InterPro"/>
</dbReference>
<name>A0A323TGY3_9BACI</name>
<evidence type="ECO:0000313" key="8">
    <source>
        <dbReference type="EMBL" id="PYZ94121.1"/>
    </source>
</evidence>
<feature type="transmembrane region" description="Helical" evidence="6">
    <location>
        <begin position="141"/>
        <end position="166"/>
    </location>
</feature>
<evidence type="ECO:0000259" key="7">
    <source>
        <dbReference type="Pfam" id="PF02683"/>
    </source>
</evidence>
<feature type="transmembrane region" description="Helical" evidence="6">
    <location>
        <begin position="12"/>
        <end position="37"/>
    </location>
</feature>
<feature type="transmembrane region" description="Helical" evidence="6">
    <location>
        <begin position="218"/>
        <end position="240"/>
    </location>
</feature>
<dbReference type="Pfam" id="PF02683">
    <property type="entry name" value="DsbD_TM"/>
    <property type="match status" value="1"/>
</dbReference>
<feature type="domain" description="Cytochrome C biogenesis protein transmembrane" evidence="7">
    <location>
        <begin position="16"/>
        <end position="230"/>
    </location>
</feature>
<keyword evidence="9" id="KW-1185">Reference proteome</keyword>
<dbReference type="RefSeq" id="WP_110607756.1">
    <property type="nucleotide sequence ID" value="NZ_PDOD01000001.1"/>
</dbReference>
<feature type="transmembrane region" description="Helical" evidence="6">
    <location>
        <begin position="172"/>
        <end position="197"/>
    </location>
</feature>
<evidence type="ECO:0000313" key="9">
    <source>
        <dbReference type="Proteomes" id="UP000248214"/>
    </source>
</evidence>
<proteinExistence type="inferred from homology"/>
<feature type="transmembrane region" description="Helical" evidence="6">
    <location>
        <begin position="68"/>
        <end position="91"/>
    </location>
</feature>
<keyword evidence="4 6" id="KW-1133">Transmembrane helix</keyword>
<dbReference type="Proteomes" id="UP000248214">
    <property type="component" value="Unassembled WGS sequence"/>
</dbReference>
<sequence length="248" mass="26968">MELMSVFVINEVTFLSLWIALFAGVVSFLSPCVFPLVPAYIAQLTGSGISDNAVAADRKLIFTRSIGFILGFTSIFLILGASSSFIGGFFFQNQALLEQLGGIIIVLFGLQLIGIFNLNFLMSEKRLMKPSKSTSFGRSVLFGLVFAAGWSPCIGLVLGSILTLAAQNTNPYGAMLLLFFYSIGIGIPFLIVAMVYSKSINKVRNLNRYLPIIQKTSGGIMIVLGVMLFTGIFSRMAAYLSQYIPFSI</sequence>
<dbReference type="EMBL" id="PDOD01000001">
    <property type="protein sequence ID" value="PYZ94121.1"/>
    <property type="molecule type" value="Genomic_DNA"/>
</dbReference>
<gene>
    <name evidence="8" type="ORF">CR194_00845</name>
</gene>
<dbReference type="OrthoDB" id="9803065at2"/>
<accession>A0A323TGY3</accession>
<evidence type="ECO:0000256" key="5">
    <source>
        <dbReference type="ARBA" id="ARBA00023136"/>
    </source>
</evidence>
<dbReference type="PANTHER" id="PTHR31272:SF4">
    <property type="entry name" value="CYTOCHROME C-TYPE BIOGENESIS PROTEIN HI_1454-RELATED"/>
    <property type="match status" value="1"/>
</dbReference>
<evidence type="ECO:0000256" key="3">
    <source>
        <dbReference type="ARBA" id="ARBA00022692"/>
    </source>
</evidence>
<evidence type="ECO:0000256" key="4">
    <source>
        <dbReference type="ARBA" id="ARBA00022989"/>
    </source>
</evidence>
<keyword evidence="3 6" id="KW-0812">Transmembrane</keyword>
<evidence type="ECO:0000256" key="1">
    <source>
        <dbReference type="ARBA" id="ARBA00004141"/>
    </source>
</evidence>